<sequence length="275" mass="30443">MSDLISNDLPTDNFLTFRAACVRSLDRSTADRVDQLWLRTFTDARAWLSSHRRIGEVHQAPTQLALPLSLHLAARLYRSATAGEALVRLRATQAAFLRDGLLLHHQAWPGEPGLGHRLSPVAVAAINRVISTTQAAAATLYLLFPFDRRDRERYWHPTELTMDDLTATATTLKINGESLPVPYLARPALLAHLAFRHLQGARSTDPFFGVTKPHQDLRVLAERALAATTASGDARPIDAEPPAGHGTLWMRQRRLALRNLVGDAHALDLSTPVWT</sequence>
<dbReference type="RefSeq" id="WP_219528818.1">
    <property type="nucleotide sequence ID" value="NZ_JAHKRM010000005.1"/>
</dbReference>
<evidence type="ECO:0000313" key="2">
    <source>
        <dbReference type="Proteomes" id="UP001597097"/>
    </source>
</evidence>
<accession>A0ABW4GQR3</accession>
<name>A0ABW4GQR3_9ACTN</name>
<keyword evidence="2" id="KW-1185">Reference proteome</keyword>
<organism evidence="1 2">
    <name type="scientific">Nonomuraea guangzhouensis</name>
    <dbReference type="NCBI Taxonomy" id="1291555"/>
    <lineage>
        <taxon>Bacteria</taxon>
        <taxon>Bacillati</taxon>
        <taxon>Actinomycetota</taxon>
        <taxon>Actinomycetes</taxon>
        <taxon>Streptosporangiales</taxon>
        <taxon>Streptosporangiaceae</taxon>
        <taxon>Nonomuraea</taxon>
    </lineage>
</organism>
<gene>
    <name evidence="1" type="ORF">ACFSJ0_47825</name>
</gene>
<evidence type="ECO:0000313" key="1">
    <source>
        <dbReference type="EMBL" id="MFD1544825.1"/>
    </source>
</evidence>
<proteinExistence type="predicted"/>
<dbReference type="EMBL" id="JBHUCM010000045">
    <property type="protein sequence ID" value="MFD1544825.1"/>
    <property type="molecule type" value="Genomic_DNA"/>
</dbReference>
<comment type="caution">
    <text evidence="1">The sequence shown here is derived from an EMBL/GenBank/DDBJ whole genome shotgun (WGS) entry which is preliminary data.</text>
</comment>
<reference evidence="2" key="1">
    <citation type="journal article" date="2019" name="Int. J. Syst. Evol. Microbiol.">
        <title>The Global Catalogue of Microorganisms (GCM) 10K type strain sequencing project: providing services to taxonomists for standard genome sequencing and annotation.</title>
        <authorList>
            <consortium name="The Broad Institute Genomics Platform"/>
            <consortium name="The Broad Institute Genome Sequencing Center for Infectious Disease"/>
            <person name="Wu L."/>
            <person name="Ma J."/>
        </authorList>
    </citation>
    <scope>NUCLEOTIDE SEQUENCE [LARGE SCALE GENOMIC DNA]</scope>
    <source>
        <strain evidence="2">CGMCC 1.15399</strain>
    </source>
</reference>
<protein>
    <submittedName>
        <fullName evidence="1">Uncharacterized protein</fullName>
    </submittedName>
</protein>
<dbReference type="Proteomes" id="UP001597097">
    <property type="component" value="Unassembled WGS sequence"/>
</dbReference>